<dbReference type="SUPFAM" id="SSF50249">
    <property type="entry name" value="Nucleic acid-binding proteins"/>
    <property type="match status" value="1"/>
</dbReference>
<evidence type="ECO:0000313" key="2">
    <source>
        <dbReference type="EMBL" id="CAM0150633.1"/>
    </source>
</evidence>
<dbReference type="InterPro" id="IPR012340">
    <property type="entry name" value="NA-bd_OB-fold"/>
</dbReference>
<dbReference type="Proteomes" id="UP001497457">
    <property type="component" value="Unassembled WGS sequence"/>
</dbReference>
<evidence type="ECO:0000313" key="3">
    <source>
        <dbReference type="Proteomes" id="UP001497457"/>
    </source>
</evidence>
<gene>
    <name evidence="2" type="ORF">URODEC1_LOCUS123697</name>
</gene>
<organism evidence="2 3">
    <name type="scientific">Urochloa decumbens</name>
    <dbReference type="NCBI Taxonomy" id="240449"/>
    <lineage>
        <taxon>Eukaryota</taxon>
        <taxon>Viridiplantae</taxon>
        <taxon>Streptophyta</taxon>
        <taxon>Embryophyta</taxon>
        <taxon>Tracheophyta</taxon>
        <taxon>Spermatophyta</taxon>
        <taxon>Magnoliopsida</taxon>
        <taxon>Liliopsida</taxon>
        <taxon>Poales</taxon>
        <taxon>Poaceae</taxon>
        <taxon>PACMAD clade</taxon>
        <taxon>Panicoideae</taxon>
        <taxon>Panicodae</taxon>
        <taxon>Paniceae</taxon>
        <taxon>Melinidinae</taxon>
        <taxon>Urochloa</taxon>
    </lineage>
</organism>
<accession>A0ABC9H8J1</accession>
<dbReference type="Gene3D" id="2.40.50.140">
    <property type="entry name" value="Nucleic acid-binding proteins"/>
    <property type="match status" value="2"/>
</dbReference>
<comment type="caution">
    <text evidence="2">The sequence shown here is derived from an EMBL/GenBank/DDBJ whole genome shotgun (WGS) entry which is preliminary data.</text>
</comment>
<feature type="domain" description="Replication protein A 70 kDa DNA-binding subunit B/D first OB fold" evidence="1">
    <location>
        <begin position="3"/>
        <end position="106"/>
    </location>
</feature>
<dbReference type="PANTHER" id="PTHR47165">
    <property type="entry name" value="OS03G0429900 PROTEIN"/>
    <property type="match status" value="1"/>
</dbReference>
<dbReference type="AlphaFoldDB" id="A0ABC9H8J1"/>
<protein>
    <recommendedName>
        <fullName evidence="1">Replication protein A 70 kDa DNA-binding subunit B/D first OB fold domain-containing protein</fullName>
    </recommendedName>
</protein>
<evidence type="ECO:0000259" key="1">
    <source>
        <dbReference type="Pfam" id="PF02721"/>
    </source>
</evidence>
<dbReference type="Pfam" id="PF02721">
    <property type="entry name" value="DUF223"/>
    <property type="match status" value="1"/>
</dbReference>
<sequence length="182" mass="21008">MVYTLLPDLHPNDHYATVCVRVTRKWEYRGLSDDGEPQHVDLVIADHEANVMYAEIPQEMVHAFNNQIQEGEIYEIRCFRVANAKSLYKHVDGRYMIKFTVHTLIMEPNRPPTTYPRYTYKLTPFEELPKLVGNVQNFIDVLGVIVEISEVEMIQPSNNQPPAPTRKLVLIEVSGLQTQLTL</sequence>
<dbReference type="PANTHER" id="PTHR47165:SF3">
    <property type="entry name" value="RETROTRANSPOSON-LIKE PROTEIN"/>
    <property type="match status" value="1"/>
</dbReference>
<dbReference type="InterPro" id="IPR003871">
    <property type="entry name" value="RFA1B/D_OB_1st"/>
</dbReference>
<proteinExistence type="predicted"/>
<dbReference type="EMBL" id="CAXIPR030003482">
    <property type="protein sequence ID" value="CAM0150633.1"/>
    <property type="molecule type" value="Genomic_DNA"/>
</dbReference>
<dbReference type="CDD" id="cd04480">
    <property type="entry name" value="RPA1_DBD_A_like"/>
    <property type="match status" value="1"/>
</dbReference>
<keyword evidence="3" id="KW-1185">Reference proteome</keyword>
<reference evidence="2" key="1">
    <citation type="submission" date="2024-10" db="EMBL/GenBank/DDBJ databases">
        <authorList>
            <person name="Ryan C."/>
        </authorList>
    </citation>
    <scope>NUCLEOTIDE SEQUENCE [LARGE SCALE GENOMIC DNA]</scope>
</reference>
<name>A0ABC9H8J1_9POAL</name>